<dbReference type="Proteomes" id="UP000799755">
    <property type="component" value="Unassembled WGS sequence"/>
</dbReference>
<gene>
    <name evidence="1" type="ORF">BDR25DRAFT_303653</name>
</gene>
<protein>
    <submittedName>
        <fullName evidence="1">Uncharacterized protein</fullName>
    </submittedName>
</protein>
<comment type="caution">
    <text evidence="1">The sequence shown here is derived from an EMBL/GenBank/DDBJ whole genome shotgun (WGS) entry which is preliminary data.</text>
</comment>
<reference evidence="1" key="1">
    <citation type="journal article" date="2020" name="Stud. Mycol.">
        <title>101 Dothideomycetes genomes: a test case for predicting lifestyles and emergence of pathogens.</title>
        <authorList>
            <person name="Haridas S."/>
            <person name="Albert R."/>
            <person name="Binder M."/>
            <person name="Bloem J."/>
            <person name="Labutti K."/>
            <person name="Salamov A."/>
            <person name="Andreopoulos B."/>
            <person name="Baker S."/>
            <person name="Barry K."/>
            <person name="Bills G."/>
            <person name="Bluhm B."/>
            <person name="Cannon C."/>
            <person name="Castanera R."/>
            <person name="Culley D."/>
            <person name="Daum C."/>
            <person name="Ezra D."/>
            <person name="Gonzalez J."/>
            <person name="Henrissat B."/>
            <person name="Kuo A."/>
            <person name="Liang C."/>
            <person name="Lipzen A."/>
            <person name="Lutzoni F."/>
            <person name="Magnuson J."/>
            <person name="Mondo S."/>
            <person name="Nolan M."/>
            <person name="Ohm R."/>
            <person name="Pangilinan J."/>
            <person name="Park H.-J."/>
            <person name="Ramirez L."/>
            <person name="Alfaro M."/>
            <person name="Sun H."/>
            <person name="Tritt A."/>
            <person name="Yoshinaga Y."/>
            <person name="Zwiers L.-H."/>
            <person name="Turgeon B."/>
            <person name="Goodwin S."/>
            <person name="Spatafora J."/>
            <person name="Crous P."/>
            <person name="Grigoriev I."/>
        </authorList>
    </citation>
    <scope>NUCLEOTIDE SEQUENCE</scope>
    <source>
        <strain evidence="1">ATCC 200398</strain>
    </source>
</reference>
<keyword evidence="2" id="KW-1185">Reference proteome</keyword>
<name>A0ACB6QU68_9PLEO</name>
<evidence type="ECO:0000313" key="2">
    <source>
        <dbReference type="Proteomes" id="UP000799755"/>
    </source>
</evidence>
<proteinExistence type="predicted"/>
<evidence type="ECO:0000313" key="1">
    <source>
        <dbReference type="EMBL" id="KAF2470569.1"/>
    </source>
</evidence>
<sequence>MSAKAGKPTIPDWQRTQDKPSPAPPPSEQDPEPEYQSEPTPAPGADGSAKDEPQPETTSLLDQASRFLEDPTIRNAPREKKVAFLQSKGVTKEDIAQLLGDQQEDESTVDLSSDGERAWARTPLQPATQPPAQKPQSRDVPPIVTYPEFLTQSSKSPPLITTQRLLNTAYITGGLIATMYGLSKYIVAPMTQTLLESRHAFAAHAQDQIKELNTRLEDIVSIDPASKPKPKATDPADDVSEADSDPTELFHRDYGTQTTPTLSRRPSVSTEPDSSTLTAHENRLKILTSHLRELEATRSNDSASSDSLRTRLSDLTTYLGEMSYQNQYFSGMGGLYGNNYGMPKIKDGKDDQMETFKADIRAVKGVLLSARNFPAGGPRGMGQVRG</sequence>
<accession>A0ACB6QU68</accession>
<dbReference type="EMBL" id="MU003507">
    <property type="protein sequence ID" value="KAF2470569.1"/>
    <property type="molecule type" value="Genomic_DNA"/>
</dbReference>
<organism evidence="1 2">
    <name type="scientific">Lindgomyces ingoldianus</name>
    <dbReference type="NCBI Taxonomy" id="673940"/>
    <lineage>
        <taxon>Eukaryota</taxon>
        <taxon>Fungi</taxon>
        <taxon>Dikarya</taxon>
        <taxon>Ascomycota</taxon>
        <taxon>Pezizomycotina</taxon>
        <taxon>Dothideomycetes</taxon>
        <taxon>Pleosporomycetidae</taxon>
        <taxon>Pleosporales</taxon>
        <taxon>Lindgomycetaceae</taxon>
        <taxon>Lindgomyces</taxon>
    </lineage>
</organism>